<feature type="region of interest" description="Disordered" evidence="1">
    <location>
        <begin position="208"/>
        <end position="228"/>
    </location>
</feature>
<evidence type="ECO:0008006" key="4">
    <source>
        <dbReference type="Google" id="ProtNLM"/>
    </source>
</evidence>
<dbReference type="Pfam" id="PF11303">
    <property type="entry name" value="DUF3105"/>
    <property type="match status" value="1"/>
</dbReference>
<feature type="region of interest" description="Disordered" evidence="1">
    <location>
        <begin position="1"/>
        <end position="23"/>
    </location>
</feature>
<evidence type="ECO:0000313" key="3">
    <source>
        <dbReference type="Proteomes" id="UP000253318"/>
    </source>
</evidence>
<dbReference type="OrthoDB" id="164831at2"/>
<dbReference type="AlphaFoldDB" id="A0A368TBK8"/>
<sequence length="228" mass="24848">MGKKAAESAAQRRRKKAEERRAQRIREERRRKALRTAGISALAVLLVGGVAFAGFMEYRRRHIEGLLEYDGLTNTHVAEDVDYEQSPPVGGDHHEAWQNCGVYTEPLRDVHAVHSLEHGAVWITYGPDLPADEVEQLNAFYTPGSYVLVSPYEGDMPGPIVASAWGRQVAVDSTADERLGKFLRLYEQHPDVPEPGALCSGAIDMTAAELEAGTGGPAEEGEPAAQGD</sequence>
<comment type="caution">
    <text evidence="2">The sequence shown here is derived from an EMBL/GenBank/DDBJ whole genome shotgun (WGS) entry which is preliminary data.</text>
</comment>
<evidence type="ECO:0000313" key="2">
    <source>
        <dbReference type="EMBL" id="RCV62445.1"/>
    </source>
</evidence>
<dbReference type="RefSeq" id="WP_114396679.1">
    <property type="nucleotide sequence ID" value="NZ_QEIM01000015.1"/>
</dbReference>
<protein>
    <recommendedName>
        <fullName evidence="4">DUF3105 domain-containing protein</fullName>
    </recommendedName>
</protein>
<evidence type="ECO:0000256" key="1">
    <source>
        <dbReference type="SAM" id="MobiDB-lite"/>
    </source>
</evidence>
<proteinExistence type="predicted"/>
<dbReference type="EMBL" id="QEIN01000005">
    <property type="protein sequence ID" value="RCV62445.1"/>
    <property type="molecule type" value="Genomic_DNA"/>
</dbReference>
<name>A0A368TBK8_9ACTN</name>
<dbReference type="InterPro" id="IPR021454">
    <property type="entry name" value="DUF3105"/>
</dbReference>
<organism evidence="2 3">
    <name type="scientific">Marinitenerispora sediminis</name>
    <dbReference type="NCBI Taxonomy" id="1931232"/>
    <lineage>
        <taxon>Bacteria</taxon>
        <taxon>Bacillati</taxon>
        <taxon>Actinomycetota</taxon>
        <taxon>Actinomycetes</taxon>
        <taxon>Streptosporangiales</taxon>
        <taxon>Nocardiopsidaceae</taxon>
        <taxon>Marinitenerispora</taxon>
    </lineage>
</organism>
<keyword evidence="3" id="KW-1185">Reference proteome</keyword>
<accession>A0A368TBK8</accession>
<reference evidence="2 3" key="1">
    <citation type="submission" date="2018-04" db="EMBL/GenBank/DDBJ databases">
        <title>Novel actinobacteria from marine sediment.</title>
        <authorList>
            <person name="Ng Z.Y."/>
            <person name="Tan G.Y.A."/>
        </authorList>
    </citation>
    <scope>NUCLEOTIDE SEQUENCE [LARGE SCALE GENOMIC DNA]</scope>
    <source>
        <strain evidence="2 3">TPS81</strain>
    </source>
</reference>
<dbReference type="Proteomes" id="UP000253318">
    <property type="component" value="Unassembled WGS sequence"/>
</dbReference>
<gene>
    <name evidence="2" type="ORF">DEF24_01145</name>
</gene>